<reference evidence="2 3" key="1">
    <citation type="submission" date="2024-06" db="EMBL/GenBank/DDBJ databases">
        <title>Sorghum-associated microbial communities from plants grown in Nebraska, USA.</title>
        <authorList>
            <person name="Schachtman D."/>
        </authorList>
    </citation>
    <scope>NUCLEOTIDE SEQUENCE [LARGE SCALE GENOMIC DNA]</scope>
    <source>
        <strain evidence="2 3">2814</strain>
    </source>
</reference>
<name>A0ABV2R8D9_9CAUL</name>
<evidence type="ECO:0000313" key="3">
    <source>
        <dbReference type="Proteomes" id="UP001549313"/>
    </source>
</evidence>
<sequence length="263" mass="28200">MTDQLQQGREVASDVRKPAAPTSVPVIRSGGFQLAKRLTEFFSVVTVASFAVSIFANQAVFDRWGLNFLQLATVTDVVMSGLSLLFFAIPLAMALLAAWVIGGLRGRLRWFGRIALIIAALVFALGLWGLSQGEADQGAAAAVSSSGFVLVGLLGQPALRFHRKRSLRAGIAAIAAAILAAVTLGQTVAYTVKRYEVRGYSADAQLYLQPAIPSCKGRALWVGERAVVLDCSERSGPRNISVIFGQQDHLYRAVAPQRDGEVR</sequence>
<proteinExistence type="predicted"/>
<dbReference type="EMBL" id="JBEPTF010000001">
    <property type="protein sequence ID" value="MET4682837.1"/>
    <property type="molecule type" value="Genomic_DNA"/>
</dbReference>
<feature type="transmembrane region" description="Helical" evidence="1">
    <location>
        <begin position="137"/>
        <end position="155"/>
    </location>
</feature>
<organism evidence="2 3">
    <name type="scientific">Brevundimonas faecalis</name>
    <dbReference type="NCBI Taxonomy" id="947378"/>
    <lineage>
        <taxon>Bacteria</taxon>
        <taxon>Pseudomonadati</taxon>
        <taxon>Pseudomonadota</taxon>
        <taxon>Alphaproteobacteria</taxon>
        <taxon>Caulobacterales</taxon>
        <taxon>Caulobacteraceae</taxon>
        <taxon>Brevundimonas</taxon>
    </lineage>
</organism>
<feature type="transmembrane region" description="Helical" evidence="1">
    <location>
        <begin position="167"/>
        <end position="185"/>
    </location>
</feature>
<dbReference type="Proteomes" id="UP001549313">
    <property type="component" value="Unassembled WGS sequence"/>
</dbReference>
<keyword evidence="1" id="KW-1133">Transmembrane helix</keyword>
<keyword evidence="1" id="KW-0812">Transmembrane</keyword>
<feature type="transmembrane region" description="Helical" evidence="1">
    <location>
        <begin position="41"/>
        <end position="61"/>
    </location>
</feature>
<feature type="transmembrane region" description="Helical" evidence="1">
    <location>
        <begin position="114"/>
        <end position="131"/>
    </location>
</feature>
<dbReference type="RefSeq" id="WP_354087776.1">
    <property type="nucleotide sequence ID" value="NZ_JBEPTF010000001.1"/>
</dbReference>
<comment type="caution">
    <text evidence="2">The sequence shown here is derived from an EMBL/GenBank/DDBJ whole genome shotgun (WGS) entry which is preliminary data.</text>
</comment>
<protein>
    <submittedName>
        <fullName evidence="2">Uncharacterized protein</fullName>
    </submittedName>
</protein>
<accession>A0ABV2R8D9</accession>
<evidence type="ECO:0000313" key="2">
    <source>
        <dbReference type="EMBL" id="MET4682837.1"/>
    </source>
</evidence>
<gene>
    <name evidence="2" type="ORF">ABIE19_000746</name>
</gene>
<feature type="transmembrane region" description="Helical" evidence="1">
    <location>
        <begin position="81"/>
        <end position="102"/>
    </location>
</feature>
<keyword evidence="3" id="KW-1185">Reference proteome</keyword>
<evidence type="ECO:0000256" key="1">
    <source>
        <dbReference type="SAM" id="Phobius"/>
    </source>
</evidence>
<keyword evidence="1" id="KW-0472">Membrane</keyword>